<evidence type="ECO:0000256" key="6">
    <source>
        <dbReference type="ARBA" id="ARBA00023134"/>
    </source>
</evidence>
<dbReference type="Pfam" id="PF17297">
    <property type="entry name" value="PEPCK_N"/>
    <property type="match status" value="1"/>
</dbReference>
<evidence type="ECO:0000313" key="12">
    <source>
        <dbReference type="EMBL" id="MFI0909895.1"/>
    </source>
</evidence>
<comment type="similarity">
    <text evidence="1 9">Belongs to the phosphoenolpyruvate carboxykinase [GTP] family.</text>
</comment>
<dbReference type="Gene3D" id="3.40.449.10">
    <property type="entry name" value="Phosphoenolpyruvate Carboxykinase, domain 1"/>
    <property type="match status" value="1"/>
</dbReference>
<keyword evidence="4 9" id="KW-0547">Nucleotide-binding</keyword>
<dbReference type="InterPro" id="IPR013035">
    <property type="entry name" value="PEP_carboxykinase_C"/>
</dbReference>
<dbReference type="InterPro" id="IPR035077">
    <property type="entry name" value="PEP_carboxykinase_GTP_C"/>
</dbReference>
<evidence type="ECO:0000256" key="2">
    <source>
        <dbReference type="ARBA" id="ARBA00022432"/>
    </source>
</evidence>
<dbReference type="SUPFAM" id="SSF68923">
    <property type="entry name" value="PEP carboxykinase N-terminal domain"/>
    <property type="match status" value="1"/>
</dbReference>
<keyword evidence="13" id="KW-1185">Reference proteome</keyword>
<feature type="domain" description="Phosphoenolpyruvate carboxykinase C-terminal P-loop" evidence="10">
    <location>
        <begin position="246"/>
        <end position="604"/>
    </location>
</feature>
<dbReference type="PANTHER" id="PTHR11561">
    <property type="entry name" value="PHOSPHOENOLPYRUVATE CARBOXYKINASE"/>
    <property type="match status" value="1"/>
</dbReference>
<feature type="binding site" evidence="9">
    <location>
        <begin position="387"/>
        <end position="389"/>
    </location>
    <ligand>
        <name>substrate</name>
    </ligand>
</feature>
<dbReference type="PIRSF" id="PIRSF001348">
    <property type="entry name" value="PEP_carboxykinase_GTP"/>
    <property type="match status" value="1"/>
</dbReference>
<accession>A0ABW7SZA0</accession>
<keyword evidence="3 9" id="KW-0479">Metal-binding</keyword>
<evidence type="ECO:0000256" key="4">
    <source>
        <dbReference type="ARBA" id="ARBA00022741"/>
    </source>
</evidence>
<feature type="binding site" evidence="9">
    <location>
        <begin position="221"/>
        <end position="223"/>
    </location>
    <ligand>
        <name>substrate</name>
    </ligand>
</feature>
<dbReference type="PROSITE" id="PS00505">
    <property type="entry name" value="PEPCK_GTP"/>
    <property type="match status" value="1"/>
</dbReference>
<gene>
    <name evidence="9" type="primary">pckG</name>
    <name evidence="12" type="ORF">ACH4TF_05480</name>
</gene>
<evidence type="ECO:0000256" key="5">
    <source>
        <dbReference type="ARBA" id="ARBA00022793"/>
    </source>
</evidence>
<dbReference type="Gene3D" id="3.90.228.20">
    <property type="match status" value="1"/>
</dbReference>
<comment type="caution">
    <text evidence="12">The sequence shown here is derived from an EMBL/GenBank/DDBJ whole genome shotgun (WGS) entry which is preliminary data.</text>
</comment>
<evidence type="ECO:0000313" key="13">
    <source>
        <dbReference type="Proteomes" id="UP001611162"/>
    </source>
</evidence>
<keyword evidence="5 9" id="KW-0210">Decarboxylase</keyword>
<dbReference type="InterPro" id="IPR008209">
    <property type="entry name" value="PEP_carboxykinase_GTP"/>
</dbReference>
<proteinExistence type="inferred from homology"/>
<feature type="binding site" evidence="9">
    <location>
        <begin position="273"/>
        <end position="278"/>
    </location>
    <ligand>
        <name>GTP</name>
        <dbReference type="ChEBI" id="CHEBI:37565"/>
    </ligand>
</feature>
<evidence type="ECO:0000256" key="1">
    <source>
        <dbReference type="ARBA" id="ARBA00005796"/>
    </source>
</evidence>
<dbReference type="InterPro" id="IPR008210">
    <property type="entry name" value="PEP_carboxykinase_N"/>
</dbReference>
<keyword evidence="2 9" id="KW-0312">Gluconeogenesis</keyword>
<evidence type="ECO:0000256" key="3">
    <source>
        <dbReference type="ARBA" id="ARBA00022723"/>
    </source>
</evidence>
<organism evidence="12 13">
    <name type="scientific">Streptomyces abikoensis</name>
    <dbReference type="NCBI Taxonomy" id="97398"/>
    <lineage>
        <taxon>Bacteria</taxon>
        <taxon>Bacillati</taxon>
        <taxon>Actinomycetota</taxon>
        <taxon>Actinomycetes</taxon>
        <taxon>Kitasatosporales</taxon>
        <taxon>Streptomycetaceae</taxon>
        <taxon>Streptomyces</taxon>
    </lineage>
</organism>
<protein>
    <recommendedName>
        <fullName evidence="9">Phosphoenolpyruvate carboxykinase [GTP]</fullName>
        <shortName evidence="9">PEP carboxykinase</shortName>
        <shortName evidence="9">PEPCK</shortName>
        <ecNumber evidence="9">4.1.1.32</ecNumber>
    </recommendedName>
    <alternativeName>
        <fullName evidence="9">GTP-dependent phosphoenolpyruvate carboxykinase</fullName>
        <shortName evidence="9">GTP-PEPCK</shortName>
    </alternativeName>
</protein>
<dbReference type="EC" id="4.1.1.32" evidence="9"/>
<feature type="domain" description="Phosphoenolpyruvate carboxykinase GTP-utilising N-terminal" evidence="11">
    <location>
        <begin position="20"/>
        <end position="242"/>
    </location>
</feature>
<comment type="subunit">
    <text evidence="9">Monomer.</text>
</comment>
<evidence type="ECO:0000256" key="8">
    <source>
        <dbReference type="ARBA" id="ARBA00023239"/>
    </source>
</evidence>
<dbReference type="HAMAP" id="MF_00452">
    <property type="entry name" value="PEPCK_GTP"/>
    <property type="match status" value="1"/>
</dbReference>
<dbReference type="NCBIfam" id="NF003253">
    <property type="entry name" value="PRK04210.1"/>
    <property type="match status" value="1"/>
</dbReference>
<keyword evidence="7 9" id="KW-0464">Manganese</keyword>
<evidence type="ECO:0000256" key="7">
    <source>
        <dbReference type="ARBA" id="ARBA00023211"/>
    </source>
</evidence>
<dbReference type="PANTHER" id="PTHR11561:SF0">
    <property type="entry name" value="PHOSPHOENOLPYRUVATE CARBOXYKINASE [GTP]-RELATED"/>
    <property type="match status" value="1"/>
</dbReference>
<feature type="binding site" evidence="9">
    <location>
        <position position="420"/>
    </location>
    <ligand>
        <name>GTP</name>
        <dbReference type="ChEBI" id="CHEBI:37565"/>
    </ligand>
</feature>
<keyword evidence="8 9" id="KW-0456">Lyase</keyword>
<feature type="binding site" evidence="9">
    <location>
        <position position="272"/>
    </location>
    <ligand>
        <name>substrate</name>
    </ligand>
</feature>
<dbReference type="Pfam" id="PF00821">
    <property type="entry name" value="PEPCK_GTP"/>
    <property type="match status" value="1"/>
</dbReference>
<dbReference type="InterPro" id="IPR035078">
    <property type="entry name" value="PEP_carboxykinase_GTP_N"/>
</dbReference>
<reference evidence="12 13" key="1">
    <citation type="submission" date="2024-10" db="EMBL/GenBank/DDBJ databases">
        <title>The Natural Products Discovery Center: Release of the First 8490 Sequenced Strains for Exploring Actinobacteria Biosynthetic Diversity.</title>
        <authorList>
            <person name="Kalkreuter E."/>
            <person name="Kautsar S.A."/>
            <person name="Yang D."/>
            <person name="Bader C.D."/>
            <person name="Teijaro C.N."/>
            <person name="Fluegel L."/>
            <person name="Davis C.M."/>
            <person name="Simpson J.R."/>
            <person name="Lauterbach L."/>
            <person name="Steele A.D."/>
            <person name="Gui C."/>
            <person name="Meng S."/>
            <person name="Li G."/>
            <person name="Viehrig K."/>
            <person name="Ye F."/>
            <person name="Su P."/>
            <person name="Kiefer A.F."/>
            <person name="Nichols A."/>
            <person name="Cepeda A.J."/>
            <person name="Yan W."/>
            <person name="Fan B."/>
            <person name="Jiang Y."/>
            <person name="Adhikari A."/>
            <person name="Zheng C.-J."/>
            <person name="Schuster L."/>
            <person name="Cowan T.M."/>
            <person name="Smanski M.J."/>
            <person name="Chevrette M.G."/>
            <person name="De Carvalho L.P.S."/>
            <person name="Shen B."/>
        </authorList>
    </citation>
    <scope>NUCLEOTIDE SEQUENCE [LARGE SCALE GENOMIC DNA]</scope>
    <source>
        <strain evidence="12 13">NPDC020979</strain>
    </source>
</reference>
<feature type="binding site" evidence="9">
    <location>
        <position position="389"/>
    </location>
    <ligand>
        <name>GTP</name>
        <dbReference type="ChEBI" id="CHEBI:37565"/>
    </ligand>
</feature>
<dbReference type="Gene3D" id="2.170.8.10">
    <property type="entry name" value="Phosphoenolpyruvate Carboxykinase, domain 2"/>
    <property type="match status" value="1"/>
</dbReference>
<keyword evidence="6 9" id="KW-0342">GTP-binding</keyword>
<dbReference type="GO" id="GO:0004613">
    <property type="term" value="F:phosphoenolpyruvate carboxykinase (GTP) activity"/>
    <property type="evidence" value="ECO:0007669"/>
    <property type="project" value="UniProtKB-EC"/>
</dbReference>
<name>A0ABW7SZA0_9ACTN</name>
<feature type="binding site" evidence="9">
    <location>
        <position position="297"/>
    </location>
    <ligand>
        <name>Mn(2+)</name>
        <dbReference type="ChEBI" id="CHEBI:29035"/>
    </ligand>
</feature>
<dbReference type="CDD" id="cd00819">
    <property type="entry name" value="PEPCK_GTP"/>
    <property type="match status" value="1"/>
</dbReference>
<comment type="subcellular location">
    <subcellularLocation>
        <location evidence="9">Cytoplasm</location>
    </subcellularLocation>
</comment>
<sequence length="606" mass="66857">MARTSAAPTTPTNHQELISWVDEIAALTQPDQVVWCDGSEAEYERLCEELVAKGTFRKLDPVKRPNSYYAASDPSDVARVEDRTFICSEKEEDAGPTNHWKAPAEMREIFSGERGIFRGSMRGRTMYVVPFCMGPVGSPLSAIGVEITDSAYVAVSMRTMTRMGQAVLDELGTDGFFVKAVHTLGAPLAEGEQDVPWPCNSTKYISHFPEDREIWSYGSGYGGNALLGKKCYALRIASVMARDEGWLAEHMLILKLTPPHGEPKYVAAAFPSACGKTNLAMLEPTVSGWTVETIGDDIAWMRFGEDGRLYAINPEAGFFGVAPGTGEHTNANAMKTLWGNAVFTNVARTDDDDVWWEGMTEKAPDHLIDWKGNDWTPSSDTPAAHPNARFTVPASQCPIIAPEWEDPKGVPISAILFGGRRATAVPLVTESFNWQHGVFLGANVASEKTAAAEGKVGELRRDPFAMLPFCGYNMGDYMGHWVKVGQDKDQSKLPKIYYVNWFRKDAGGRFVWPGFGENSRVLKWIVERLDGTADGVETPIGILPTRDALDTDGLAIPDADLDLLLTVDKDVWREEAALVPQHLETFGDHTPKELWDEYRALVQRLG</sequence>
<comment type="pathway">
    <text evidence="9">Carbohydrate biosynthesis; gluconeogenesis.</text>
</comment>
<evidence type="ECO:0000259" key="10">
    <source>
        <dbReference type="Pfam" id="PF00821"/>
    </source>
</evidence>
<dbReference type="Proteomes" id="UP001611162">
    <property type="component" value="Unassembled WGS sequence"/>
</dbReference>
<dbReference type="SUPFAM" id="SSF53795">
    <property type="entry name" value="PEP carboxykinase-like"/>
    <property type="match status" value="1"/>
</dbReference>
<dbReference type="RefSeq" id="WP_397612287.1">
    <property type="nucleotide sequence ID" value="NZ_JBIRRB010000002.1"/>
</dbReference>
<feature type="binding site" evidence="9">
    <location>
        <begin position="515"/>
        <end position="518"/>
    </location>
    <ligand>
        <name>GTP</name>
        <dbReference type="ChEBI" id="CHEBI:37565"/>
    </ligand>
</feature>
<evidence type="ECO:0000256" key="9">
    <source>
        <dbReference type="HAMAP-Rule" id="MF_00452"/>
    </source>
</evidence>
<feature type="binding site" evidence="9">
    <location>
        <position position="250"/>
    </location>
    <ligand>
        <name>Mn(2+)</name>
        <dbReference type="ChEBI" id="CHEBI:29035"/>
    </ligand>
</feature>
<dbReference type="InterPro" id="IPR018091">
    <property type="entry name" value="PEP_carboxykin_GTP_CS"/>
</dbReference>
<comment type="function">
    <text evidence="9">Catalyzes the conversion of oxaloacetate (OAA) to phosphoenolpyruvate (PEP), the rate-limiting step in the metabolic pathway that produces glucose from lactate and other precursors derived from the citric acid cycle.</text>
</comment>
<feature type="active site" evidence="9">
    <location>
        <position position="274"/>
    </location>
</feature>
<keyword evidence="9" id="KW-0963">Cytoplasm</keyword>
<comment type="catalytic activity">
    <reaction evidence="9">
        <text>oxaloacetate + GTP = phosphoenolpyruvate + GDP + CO2</text>
        <dbReference type="Rhea" id="RHEA:10388"/>
        <dbReference type="ChEBI" id="CHEBI:16452"/>
        <dbReference type="ChEBI" id="CHEBI:16526"/>
        <dbReference type="ChEBI" id="CHEBI:37565"/>
        <dbReference type="ChEBI" id="CHEBI:58189"/>
        <dbReference type="ChEBI" id="CHEBI:58702"/>
        <dbReference type="EC" id="4.1.1.32"/>
    </reaction>
</comment>
<feature type="binding site" evidence="9">
    <location>
        <position position="230"/>
    </location>
    <ligand>
        <name>Mn(2+)</name>
        <dbReference type="ChEBI" id="CHEBI:29035"/>
    </ligand>
</feature>
<dbReference type="EMBL" id="JBIRRB010000002">
    <property type="protein sequence ID" value="MFI0909895.1"/>
    <property type="molecule type" value="Genomic_DNA"/>
</dbReference>
<evidence type="ECO:0000259" key="11">
    <source>
        <dbReference type="Pfam" id="PF17297"/>
    </source>
</evidence>
<feature type="binding site" evidence="9">
    <location>
        <position position="79"/>
    </location>
    <ligand>
        <name>substrate</name>
    </ligand>
</feature>
<comment type="cofactor">
    <cofactor evidence="9">
        <name>Mn(2+)</name>
        <dbReference type="ChEBI" id="CHEBI:29035"/>
    </cofactor>
    <text evidence="9">Binds 1 Mn(2+) ion per subunit.</text>
</comment>